<comment type="caution">
    <text evidence="1">The sequence shown here is derived from an EMBL/GenBank/DDBJ whole genome shotgun (WGS) entry which is preliminary data.</text>
</comment>
<reference evidence="1 2" key="1">
    <citation type="journal article" date="2021" name="BMC Biol.">
        <title>Horizontally acquired antibacterial genes associated with adaptive radiation of ladybird beetles.</title>
        <authorList>
            <person name="Li H.S."/>
            <person name="Tang X.F."/>
            <person name="Huang Y.H."/>
            <person name="Xu Z.Y."/>
            <person name="Chen M.L."/>
            <person name="Du X.Y."/>
            <person name="Qiu B.Y."/>
            <person name="Chen P.T."/>
            <person name="Zhang W."/>
            <person name="Slipinski A."/>
            <person name="Escalona H.E."/>
            <person name="Waterhouse R.M."/>
            <person name="Zwick A."/>
            <person name="Pang H."/>
        </authorList>
    </citation>
    <scope>NUCLEOTIDE SEQUENCE [LARGE SCALE GENOMIC DNA]</scope>
    <source>
        <strain evidence="1">SYSU2018</strain>
    </source>
</reference>
<evidence type="ECO:0000313" key="1">
    <source>
        <dbReference type="EMBL" id="KAL3287040.1"/>
    </source>
</evidence>
<protein>
    <submittedName>
        <fullName evidence="1">Uncharacterized protein</fullName>
    </submittedName>
</protein>
<keyword evidence="2" id="KW-1185">Reference proteome</keyword>
<organism evidence="1 2">
    <name type="scientific">Cryptolaemus montrouzieri</name>
    <dbReference type="NCBI Taxonomy" id="559131"/>
    <lineage>
        <taxon>Eukaryota</taxon>
        <taxon>Metazoa</taxon>
        <taxon>Ecdysozoa</taxon>
        <taxon>Arthropoda</taxon>
        <taxon>Hexapoda</taxon>
        <taxon>Insecta</taxon>
        <taxon>Pterygota</taxon>
        <taxon>Neoptera</taxon>
        <taxon>Endopterygota</taxon>
        <taxon>Coleoptera</taxon>
        <taxon>Polyphaga</taxon>
        <taxon>Cucujiformia</taxon>
        <taxon>Coccinelloidea</taxon>
        <taxon>Coccinellidae</taxon>
        <taxon>Scymninae</taxon>
        <taxon>Scymnini</taxon>
        <taxon>Cryptolaemus</taxon>
    </lineage>
</organism>
<feature type="non-terminal residue" evidence="1">
    <location>
        <position position="1"/>
    </location>
</feature>
<gene>
    <name evidence="1" type="ORF">HHI36_001526</name>
</gene>
<dbReference type="EMBL" id="JABFTP020000185">
    <property type="protein sequence ID" value="KAL3287040.1"/>
    <property type="molecule type" value="Genomic_DNA"/>
</dbReference>
<dbReference type="AlphaFoldDB" id="A0ABD2P823"/>
<name>A0ABD2P823_9CUCU</name>
<sequence length="99" mass="11105">SIGTKNLHMNAELRSECSTVRISHMLTYTSLVFRVEMYANKVFVISLLLNILEYLSSRRILRELSARQNNHMGSSVSPLNIPCPILTAPQSPTHLPGKP</sequence>
<accession>A0ABD2P823</accession>
<evidence type="ECO:0000313" key="2">
    <source>
        <dbReference type="Proteomes" id="UP001516400"/>
    </source>
</evidence>
<dbReference type="Proteomes" id="UP001516400">
    <property type="component" value="Unassembled WGS sequence"/>
</dbReference>
<proteinExistence type="predicted"/>